<accession>A0A830HFB2</accession>
<name>A0A830HFB2_9CHLO</name>
<comment type="caution">
    <text evidence="2">The sequence shown here is derived from an EMBL/GenBank/DDBJ whole genome shotgun (WGS) entry which is preliminary data.</text>
</comment>
<dbReference type="GO" id="GO:0042644">
    <property type="term" value="C:chloroplast nucleoid"/>
    <property type="evidence" value="ECO:0007669"/>
    <property type="project" value="InterPro"/>
</dbReference>
<keyword evidence="3" id="KW-1185">Reference proteome</keyword>
<evidence type="ECO:0000313" key="3">
    <source>
        <dbReference type="Proteomes" id="UP000660262"/>
    </source>
</evidence>
<feature type="region of interest" description="Disordered" evidence="1">
    <location>
        <begin position="348"/>
        <end position="385"/>
    </location>
</feature>
<feature type="compositionally biased region" description="Basic and acidic residues" evidence="1">
    <location>
        <begin position="88"/>
        <end position="99"/>
    </location>
</feature>
<sequence>MSTRFFASKPRAACLGTRTVAVAICRRRNTHRTATTSRTRASASPPSAPPPPSANHDKVNSIMQRVTRELFLEEAAASAARQTPSPTKRREVIKKQVRRSAEHLDSGTLATLRAYHANLESQATDNEDAAMLADVVAAVVEEVLDVLTEALPAPVAILQSLTDTPDASQRHAMVRAQVDQGKCTLAELHGASRTFAEEFESAAVVPDRAMLAKLALLHAELLSLAAAEPSANPGVNAYPSFAPKTELAFFKELSQLPLETRRRALIQKAFESDWTGAGGGSKDEPNAGTKRRRGLRPISKVTKGSTTEGPSVVRPHRFLETLRMLRAELGVDGTSMRYTERAREAAVAAAEAENPTSSSTEVVADDDGGDDDDDDDEYAAEKARREAEMRMQIAKVTEEAMCVLREMAGWQ</sequence>
<gene>
    <name evidence="2" type="ORF">PPROV_000417300</name>
</gene>
<proteinExistence type="predicted"/>
<dbReference type="PANTHER" id="PTHR37262">
    <property type="entry name" value="PROTEIN PEP-RELATED DEVELOPMENT ARRESTED 1, CHLOROPLASTIC"/>
    <property type="match status" value="1"/>
</dbReference>
<dbReference type="PANTHER" id="PTHR37262:SF1">
    <property type="entry name" value="PROTEIN PEP-RELATED DEVELOPMENT ARRESTED 1, CHLOROPLASTIC"/>
    <property type="match status" value="1"/>
</dbReference>
<dbReference type="GO" id="GO:0006355">
    <property type="term" value="P:regulation of DNA-templated transcription"/>
    <property type="evidence" value="ECO:0007669"/>
    <property type="project" value="InterPro"/>
</dbReference>
<evidence type="ECO:0000256" key="1">
    <source>
        <dbReference type="SAM" id="MobiDB-lite"/>
    </source>
</evidence>
<dbReference type="InterPro" id="IPR038961">
    <property type="entry name" value="PRDA1"/>
</dbReference>
<organism evidence="2 3">
    <name type="scientific">Pycnococcus provasolii</name>
    <dbReference type="NCBI Taxonomy" id="41880"/>
    <lineage>
        <taxon>Eukaryota</taxon>
        <taxon>Viridiplantae</taxon>
        <taxon>Chlorophyta</taxon>
        <taxon>Pseudoscourfieldiophyceae</taxon>
        <taxon>Pseudoscourfieldiales</taxon>
        <taxon>Pycnococcaceae</taxon>
        <taxon>Pycnococcus</taxon>
    </lineage>
</organism>
<dbReference type="EMBL" id="BNJQ01000010">
    <property type="protein sequence ID" value="GHP05422.1"/>
    <property type="molecule type" value="Genomic_DNA"/>
</dbReference>
<dbReference type="AlphaFoldDB" id="A0A830HFB2"/>
<feature type="compositionally biased region" description="Acidic residues" evidence="1">
    <location>
        <begin position="363"/>
        <end position="378"/>
    </location>
</feature>
<feature type="region of interest" description="Disordered" evidence="1">
    <location>
        <begin position="26"/>
        <end position="58"/>
    </location>
</feature>
<protein>
    <submittedName>
        <fullName evidence="2">Uncharacterized protein</fullName>
    </submittedName>
</protein>
<feature type="compositionally biased region" description="Low complexity" evidence="1">
    <location>
        <begin position="32"/>
        <end position="45"/>
    </location>
</feature>
<evidence type="ECO:0000313" key="2">
    <source>
        <dbReference type="EMBL" id="GHP05422.1"/>
    </source>
</evidence>
<dbReference type="Proteomes" id="UP000660262">
    <property type="component" value="Unassembled WGS sequence"/>
</dbReference>
<reference evidence="2" key="1">
    <citation type="submission" date="2020-10" db="EMBL/GenBank/DDBJ databases">
        <title>Unveiling of a novel bifunctional photoreceptor, Dualchrome1, isolated from a cosmopolitan green alga.</title>
        <authorList>
            <person name="Suzuki S."/>
            <person name="Kawachi M."/>
        </authorList>
    </citation>
    <scope>NUCLEOTIDE SEQUENCE</scope>
    <source>
        <strain evidence="2">NIES 2893</strain>
    </source>
</reference>
<feature type="region of interest" description="Disordered" evidence="1">
    <location>
        <begin position="76"/>
        <end position="99"/>
    </location>
</feature>
<feature type="region of interest" description="Disordered" evidence="1">
    <location>
        <begin position="274"/>
        <end position="311"/>
    </location>
</feature>